<evidence type="ECO:0000313" key="2">
    <source>
        <dbReference type="Proteomes" id="UP001153334"/>
    </source>
</evidence>
<evidence type="ECO:0000313" key="1">
    <source>
        <dbReference type="EMBL" id="KAJ8120173.1"/>
    </source>
</evidence>
<gene>
    <name evidence="1" type="ORF">ONZ43_g3053</name>
</gene>
<organism evidence="1 2">
    <name type="scientific">Nemania bipapillata</name>
    <dbReference type="NCBI Taxonomy" id="110536"/>
    <lineage>
        <taxon>Eukaryota</taxon>
        <taxon>Fungi</taxon>
        <taxon>Dikarya</taxon>
        <taxon>Ascomycota</taxon>
        <taxon>Pezizomycotina</taxon>
        <taxon>Sordariomycetes</taxon>
        <taxon>Xylariomycetidae</taxon>
        <taxon>Xylariales</taxon>
        <taxon>Xylariaceae</taxon>
        <taxon>Nemania</taxon>
    </lineage>
</organism>
<protein>
    <submittedName>
        <fullName evidence="1">Uncharacterized protein</fullName>
    </submittedName>
</protein>
<proteinExistence type="predicted"/>
<dbReference type="EMBL" id="JAPESX010000679">
    <property type="protein sequence ID" value="KAJ8120173.1"/>
    <property type="molecule type" value="Genomic_DNA"/>
</dbReference>
<keyword evidence="2" id="KW-1185">Reference proteome</keyword>
<name>A0ACC2IYF5_9PEZI</name>
<comment type="caution">
    <text evidence="1">The sequence shown here is derived from an EMBL/GenBank/DDBJ whole genome shotgun (WGS) entry which is preliminary data.</text>
</comment>
<accession>A0ACC2IYF5</accession>
<dbReference type="Proteomes" id="UP001153334">
    <property type="component" value="Unassembled WGS sequence"/>
</dbReference>
<sequence length="126" mass="15254">MLRWENKGPDHNRQERIQLWIDLLDEFKHWLCERLDKTKPNGELYFPVTYERGVRVQRNVVLMHLVKWILINMSMGNFDSFNDRAFREGLDKSFSNLIYEWDVHFSGEPRYHTALREFNSPQPEVA</sequence>
<reference evidence="1" key="1">
    <citation type="submission" date="2022-11" db="EMBL/GenBank/DDBJ databases">
        <title>Genome Sequence of Nemania bipapillata.</title>
        <authorList>
            <person name="Buettner E."/>
        </authorList>
    </citation>
    <scope>NUCLEOTIDE SEQUENCE</scope>
    <source>
        <strain evidence="1">CP14</strain>
    </source>
</reference>